<protein>
    <submittedName>
        <fullName evidence="1">Uncharacterized protein</fullName>
    </submittedName>
</protein>
<gene>
    <name evidence="1" type="ORF">GCM10022276_16060</name>
</gene>
<name>A0ABP7LBT2_9SPHN</name>
<dbReference type="EMBL" id="BAABBM010000001">
    <property type="protein sequence ID" value="GAA3897903.1"/>
    <property type="molecule type" value="Genomic_DNA"/>
</dbReference>
<evidence type="ECO:0000313" key="1">
    <source>
        <dbReference type="EMBL" id="GAA3897903.1"/>
    </source>
</evidence>
<accession>A0ABP7LBT2</accession>
<dbReference type="Proteomes" id="UP001500827">
    <property type="component" value="Unassembled WGS sequence"/>
</dbReference>
<reference evidence="2" key="1">
    <citation type="journal article" date="2019" name="Int. J. Syst. Evol. Microbiol.">
        <title>The Global Catalogue of Microorganisms (GCM) 10K type strain sequencing project: providing services to taxonomists for standard genome sequencing and annotation.</title>
        <authorList>
            <consortium name="The Broad Institute Genomics Platform"/>
            <consortium name="The Broad Institute Genome Sequencing Center for Infectious Disease"/>
            <person name="Wu L."/>
            <person name="Ma J."/>
        </authorList>
    </citation>
    <scope>NUCLEOTIDE SEQUENCE [LARGE SCALE GENOMIC DNA]</scope>
    <source>
        <strain evidence="2">JCM 17543</strain>
    </source>
</reference>
<sequence length="78" mass="8918">MKRLLWEHWDPIGVKRFGPDDEYDSYALRIFVMLNEGKRATDIAEYLRWAALETMGLSDAGDCVAIAQTVVKIHEGHP</sequence>
<comment type="caution">
    <text evidence="1">The sequence shown here is derived from an EMBL/GenBank/DDBJ whole genome shotgun (WGS) entry which is preliminary data.</text>
</comment>
<keyword evidence="2" id="KW-1185">Reference proteome</keyword>
<proteinExistence type="predicted"/>
<organism evidence="1 2">
    <name type="scientific">Sphingomonas limnosediminicola</name>
    <dbReference type="NCBI Taxonomy" id="940133"/>
    <lineage>
        <taxon>Bacteria</taxon>
        <taxon>Pseudomonadati</taxon>
        <taxon>Pseudomonadota</taxon>
        <taxon>Alphaproteobacteria</taxon>
        <taxon>Sphingomonadales</taxon>
        <taxon>Sphingomonadaceae</taxon>
        <taxon>Sphingomonas</taxon>
    </lineage>
</organism>
<evidence type="ECO:0000313" key="2">
    <source>
        <dbReference type="Proteomes" id="UP001500827"/>
    </source>
</evidence>